<proteinExistence type="predicted"/>
<dbReference type="Proteomes" id="UP000298663">
    <property type="component" value="Unassembled WGS sequence"/>
</dbReference>
<reference evidence="2 3" key="1">
    <citation type="journal article" date="2015" name="Genome Biol.">
        <title>Comparative genomics of Steinernema reveals deeply conserved gene regulatory networks.</title>
        <authorList>
            <person name="Dillman A.R."/>
            <person name="Macchietto M."/>
            <person name="Porter C.F."/>
            <person name="Rogers A."/>
            <person name="Williams B."/>
            <person name="Antoshechkin I."/>
            <person name="Lee M.M."/>
            <person name="Goodwin Z."/>
            <person name="Lu X."/>
            <person name="Lewis E.E."/>
            <person name="Goodrich-Blair H."/>
            <person name="Stock S.P."/>
            <person name="Adams B.J."/>
            <person name="Sternberg P.W."/>
            <person name="Mortazavi A."/>
        </authorList>
    </citation>
    <scope>NUCLEOTIDE SEQUENCE [LARGE SCALE GENOMIC DNA]</scope>
    <source>
        <strain evidence="2 3">ALL</strain>
    </source>
</reference>
<evidence type="ECO:0000313" key="2">
    <source>
        <dbReference type="EMBL" id="TKR88195.1"/>
    </source>
</evidence>
<comment type="caution">
    <text evidence="2">The sequence shown here is derived from an EMBL/GenBank/DDBJ whole genome shotgun (WGS) entry which is preliminary data.</text>
</comment>
<dbReference type="EMBL" id="AZBU02000003">
    <property type="protein sequence ID" value="TKR88195.1"/>
    <property type="molecule type" value="Genomic_DNA"/>
</dbReference>
<evidence type="ECO:0000313" key="3">
    <source>
        <dbReference type="Proteomes" id="UP000298663"/>
    </source>
</evidence>
<feature type="region of interest" description="Disordered" evidence="1">
    <location>
        <begin position="457"/>
        <end position="502"/>
    </location>
</feature>
<dbReference type="AlphaFoldDB" id="A0A4V6A4T2"/>
<feature type="compositionally biased region" description="Acidic residues" evidence="1">
    <location>
        <begin position="285"/>
        <end position="296"/>
    </location>
</feature>
<organism evidence="2 3">
    <name type="scientific">Steinernema carpocapsae</name>
    <name type="common">Entomopathogenic nematode</name>
    <dbReference type="NCBI Taxonomy" id="34508"/>
    <lineage>
        <taxon>Eukaryota</taxon>
        <taxon>Metazoa</taxon>
        <taxon>Ecdysozoa</taxon>
        <taxon>Nematoda</taxon>
        <taxon>Chromadorea</taxon>
        <taxon>Rhabditida</taxon>
        <taxon>Tylenchina</taxon>
        <taxon>Panagrolaimomorpha</taxon>
        <taxon>Strongyloidoidea</taxon>
        <taxon>Steinernematidae</taxon>
        <taxon>Steinernema</taxon>
    </lineage>
</organism>
<feature type="region of interest" description="Disordered" evidence="1">
    <location>
        <begin position="219"/>
        <end position="257"/>
    </location>
</feature>
<dbReference type="OrthoDB" id="10680375at2759"/>
<feature type="region of interest" description="Disordered" evidence="1">
    <location>
        <begin position="285"/>
        <end position="360"/>
    </location>
</feature>
<name>A0A4V6A4T2_STECR</name>
<keyword evidence="3" id="KW-1185">Reference proteome</keyword>
<evidence type="ECO:0000256" key="1">
    <source>
        <dbReference type="SAM" id="MobiDB-lite"/>
    </source>
</evidence>
<protein>
    <submittedName>
        <fullName evidence="2">Uncharacterized protein</fullName>
    </submittedName>
</protein>
<reference evidence="2 3" key="2">
    <citation type="journal article" date="2019" name="G3 (Bethesda)">
        <title>Hybrid Assembly of the Genome of the Entomopathogenic Nematode Steinernema carpocapsae Identifies the X-Chromosome.</title>
        <authorList>
            <person name="Serra L."/>
            <person name="Macchietto M."/>
            <person name="Macias-Munoz A."/>
            <person name="McGill C.J."/>
            <person name="Rodriguez I.M."/>
            <person name="Rodriguez B."/>
            <person name="Murad R."/>
            <person name="Mortazavi A."/>
        </authorList>
    </citation>
    <scope>NUCLEOTIDE SEQUENCE [LARGE SCALE GENOMIC DNA]</scope>
    <source>
        <strain evidence="2 3">ALL</strain>
    </source>
</reference>
<feature type="compositionally biased region" description="Low complexity" evidence="1">
    <location>
        <begin position="482"/>
        <end position="493"/>
    </location>
</feature>
<sequence length="502" mass="55434">MAKTTLNAFLDQCMEVQLKELEKNKGKDPPPKPKKRLLTGLKRPDTTRAALFLDRITKIGFFKIRQRPPDHDDDLWARRFNPDLEAGNPAPETFHRYQGPVQNFTLRAPDDLGAHVEEVAEDDPGDLIELQNKILEEQQKMAEEDDDMGGFGGDEMREMINDERDREFAMVTFENRMCFIVPGLMRRKNPYLLDEKGERIRLPLEDVNSHMVVLGREALPEPSEHSSSSFGSRKSNISYSNSDRENASNPDTPTPSALLEQSKRSFQESSEGGFHIDVDAVTWDDSEDEEPEDYPFSEDPSSQDGSDYGDILAATYRTSLPDSYEDPSRLDSYESESGSEGSNRRAMRRPYEGPPLIMSMNSTRGYNMSDSLGSMEDFPNLAVEYGSGQERSGDPTSDDGCVRMISNLMSSMGSGWNQNQLDQSGAPVSLFDAMVSDFKGGSRDQFAPAIAQRAAAGARATRKGGGREVVATSHKEGEAGAEEAGPSGLSEAGPSGQDAPPQ</sequence>
<gene>
    <name evidence="2" type="ORF">L596_012477</name>
</gene>
<accession>A0A4V6A4T2</accession>
<feature type="compositionally biased region" description="Low complexity" evidence="1">
    <location>
        <begin position="225"/>
        <end position="238"/>
    </location>
</feature>